<dbReference type="RefSeq" id="WP_166955603.1">
    <property type="nucleotide sequence ID" value="NZ_JAASQI010000010.1"/>
</dbReference>
<evidence type="ECO:0000256" key="1">
    <source>
        <dbReference type="SAM" id="Coils"/>
    </source>
</evidence>
<reference evidence="4 5" key="1">
    <citation type="submission" date="2020-03" db="EMBL/GenBank/DDBJ databases">
        <title>Genomic Encyclopedia of Type Strains, Phase IV (KMG-IV): sequencing the most valuable type-strain genomes for metagenomic binning, comparative biology and taxonomic classification.</title>
        <authorList>
            <person name="Goeker M."/>
        </authorList>
    </citation>
    <scope>NUCLEOTIDE SEQUENCE [LARGE SCALE GENOMIC DNA]</scope>
    <source>
        <strain evidence="4 5">DSM 103870</strain>
    </source>
</reference>
<comment type="caution">
    <text evidence="4">The sequence shown here is derived from an EMBL/GenBank/DDBJ whole genome shotgun (WGS) entry which is preliminary data.</text>
</comment>
<organism evidence="4 5">
    <name type="scientific">Pseudochelatococcus lubricantis</name>
    <dbReference type="NCBI Taxonomy" id="1538102"/>
    <lineage>
        <taxon>Bacteria</taxon>
        <taxon>Pseudomonadati</taxon>
        <taxon>Pseudomonadota</taxon>
        <taxon>Alphaproteobacteria</taxon>
        <taxon>Hyphomicrobiales</taxon>
        <taxon>Chelatococcaceae</taxon>
        <taxon>Pseudochelatococcus</taxon>
    </lineage>
</organism>
<evidence type="ECO:0000313" key="4">
    <source>
        <dbReference type="EMBL" id="NIJ59837.1"/>
    </source>
</evidence>
<dbReference type="EMBL" id="JAASQI010000010">
    <property type="protein sequence ID" value="NIJ59837.1"/>
    <property type="molecule type" value="Genomic_DNA"/>
</dbReference>
<keyword evidence="1" id="KW-0175">Coiled coil</keyword>
<dbReference type="Gene3D" id="3.40.50.300">
    <property type="entry name" value="P-loop containing nucleotide triphosphate hydrolases"/>
    <property type="match status" value="1"/>
</dbReference>
<evidence type="ECO:0000313" key="5">
    <source>
        <dbReference type="Proteomes" id="UP001429580"/>
    </source>
</evidence>
<dbReference type="InterPro" id="IPR027417">
    <property type="entry name" value="P-loop_NTPase"/>
</dbReference>
<proteinExistence type="predicted"/>
<name>A0ABX0V3N7_9HYPH</name>
<keyword evidence="3" id="KW-1133">Transmembrane helix</keyword>
<dbReference type="Proteomes" id="UP001429580">
    <property type="component" value="Unassembled WGS sequence"/>
</dbReference>
<dbReference type="InterPro" id="IPR050445">
    <property type="entry name" value="Bact_polysacc_biosynth/exp"/>
</dbReference>
<protein>
    <submittedName>
        <fullName evidence="4">Uncharacterized protein involved in exopolysaccharide biosynthesis</fullName>
    </submittedName>
</protein>
<keyword evidence="3" id="KW-0812">Transmembrane</keyword>
<feature type="transmembrane region" description="Helical" evidence="3">
    <location>
        <begin position="468"/>
        <end position="494"/>
    </location>
</feature>
<evidence type="ECO:0000256" key="3">
    <source>
        <dbReference type="SAM" id="Phobius"/>
    </source>
</evidence>
<feature type="region of interest" description="Disordered" evidence="2">
    <location>
        <begin position="1"/>
        <end position="31"/>
    </location>
</feature>
<keyword evidence="3" id="KW-0472">Membrane</keyword>
<sequence length="728" mass="79516">MTHEHTNVHRGSSEPAPQSRAVAGKQSSYPDRGPRSAIYRITLRDIFVTIAYYRRIAILAALIPILIGISAAIETHTVYTAEGLLMVLVTREQVGSENLTETVPTLLSIEGLKAVESEVSIIGSSDVIRATIDEIGAETLFPGATGRWRAVLSLLRPPYTEDQLIQRFRDQLDVRAQSGSNIIQVHFSHTDRALAARVTDTLIGKYLDHRRALFESPRSGLLAEQVRLLAAQLEAKEAEIHQLKATANIIDISQDRVLAANQVDSVLQRTRQIRERREAVIGQLARAQEQLTGLDNKVFDSRQVSNSAPNDDPNLLTRLLAERQQLLGKYAASHPAVQAIDRQIAAVRDSVRQSERQPIWTNSEVRNPAIAFVGNMIITLKIESDALDRQLTELASQHAAAEKRVSELLDADRQLTRQTREQEILNTTYRDYVQRAEAAKINEETVAQRRSNVRLVQSPQDAVTSRNMALPFLIAGLFGGVLFGAAAVGCATVLRSTFISPGEAERETLLPALAVFPDGALSPGAAEREVTVSALVARLFGAPVDDRSLAVLMVTDVDAADDKRHLIEAMACELCVKQQRKVLLVETTAANSVLTGETRSLAVAPALAELGVPVSQGPVAGLHIARMTGASLLDNPHSLAGSPQQLFDTLRSQYDAVLLSMAASDNVPLTQYLASAVDASLLVVRAERSRGPVVLWLRDLILDAGGGIVGFVFTGRKFYLPERLYKWS</sequence>
<keyword evidence="5" id="KW-1185">Reference proteome</keyword>
<dbReference type="PANTHER" id="PTHR32309">
    <property type="entry name" value="TYROSINE-PROTEIN KINASE"/>
    <property type="match status" value="1"/>
</dbReference>
<gene>
    <name evidence="4" type="ORF">FHS82_003698</name>
</gene>
<feature type="transmembrane region" description="Helical" evidence="3">
    <location>
        <begin position="52"/>
        <end position="73"/>
    </location>
</feature>
<accession>A0ABX0V3N7</accession>
<feature type="coiled-coil region" evidence="1">
    <location>
        <begin position="384"/>
        <end position="411"/>
    </location>
</feature>
<dbReference type="PANTHER" id="PTHR32309:SF31">
    <property type="entry name" value="CAPSULAR EXOPOLYSACCHARIDE FAMILY"/>
    <property type="match status" value="1"/>
</dbReference>
<evidence type="ECO:0000256" key="2">
    <source>
        <dbReference type="SAM" id="MobiDB-lite"/>
    </source>
</evidence>